<evidence type="ECO:0008006" key="5">
    <source>
        <dbReference type="Google" id="ProtNLM"/>
    </source>
</evidence>
<dbReference type="Gene3D" id="1.25.40.10">
    <property type="entry name" value="Tetratricopeptide repeat domain"/>
    <property type="match status" value="1"/>
</dbReference>
<dbReference type="GeneID" id="95502210"/>
<evidence type="ECO:0000313" key="3">
    <source>
        <dbReference type="EMBL" id="WUN83994.1"/>
    </source>
</evidence>
<gene>
    <name evidence="2" type="ORF">OHA91_00070</name>
    <name evidence="3" type="ORF">OHA91_39185</name>
</gene>
<dbReference type="EMBL" id="CP108036">
    <property type="protein sequence ID" value="WUN77039.1"/>
    <property type="molecule type" value="Genomic_DNA"/>
</dbReference>
<dbReference type="RefSeq" id="WP_328738217.1">
    <property type="nucleotide sequence ID" value="NZ_CP108036.1"/>
</dbReference>
<keyword evidence="1" id="KW-1133">Transmembrane helix</keyword>
<organism evidence="2 4">
    <name type="scientific">Streptomyces erythrochromogenes</name>
    <dbReference type="NCBI Taxonomy" id="285574"/>
    <lineage>
        <taxon>Bacteria</taxon>
        <taxon>Bacillati</taxon>
        <taxon>Actinomycetota</taxon>
        <taxon>Actinomycetes</taxon>
        <taxon>Kitasatosporales</taxon>
        <taxon>Streptomycetaceae</taxon>
        <taxon>Streptomyces</taxon>
    </lineage>
</organism>
<dbReference type="EMBL" id="CP108036">
    <property type="protein sequence ID" value="WUN83994.1"/>
    <property type="molecule type" value="Genomic_DNA"/>
</dbReference>
<feature type="transmembrane region" description="Helical" evidence="1">
    <location>
        <begin position="6"/>
        <end position="22"/>
    </location>
</feature>
<keyword evidence="1" id="KW-0812">Transmembrane</keyword>
<accession>A0ABZ1Q381</accession>
<keyword evidence="1" id="KW-0472">Membrane</keyword>
<dbReference type="InterPro" id="IPR011990">
    <property type="entry name" value="TPR-like_helical_dom_sf"/>
</dbReference>
<dbReference type="Proteomes" id="UP001432312">
    <property type="component" value="Chromosome"/>
</dbReference>
<evidence type="ECO:0000256" key="1">
    <source>
        <dbReference type="SAM" id="Phobius"/>
    </source>
</evidence>
<sequence length="334" mass="37715">MSTAAVLSLLGIGWLYFFLLPFKRQNRRLAGPDPELKRALAAASRGRWEPAAQLLAAAGNDWERRALYTQRLAELAARKGDTWLRSWQTANPGDPDAALIHARTRIMYAWRLRGARLARYTSRKRFEGFHEVLMSCRDDIAHAASLNPQDPTPLIAEIGTALGLGYPNREMRALWDEIVARAPHHYEAHYVALQYWCAKWHGSKKLAREFADAAASQAPQGSLMTALPLVAWYENHDDEMPADAYRSPKVRALVDAALADAAAAGNHPRLPEVRHLLAHFLVKQGRYRAAVKQFRAVDGHVDALPWNYWPWKGLAYRAVRTKAARGTFREALRR</sequence>
<evidence type="ECO:0000313" key="4">
    <source>
        <dbReference type="Proteomes" id="UP001432312"/>
    </source>
</evidence>
<keyword evidence="4" id="KW-1185">Reference proteome</keyword>
<reference evidence="2" key="1">
    <citation type="submission" date="2022-10" db="EMBL/GenBank/DDBJ databases">
        <title>The complete genomes of actinobacterial strains from the NBC collection.</title>
        <authorList>
            <person name="Joergensen T.S."/>
            <person name="Alvarez Arevalo M."/>
            <person name="Sterndorff E.B."/>
            <person name="Faurdal D."/>
            <person name="Vuksanovic O."/>
            <person name="Mourched A.-S."/>
            <person name="Charusanti P."/>
            <person name="Shaw S."/>
            <person name="Blin K."/>
            <person name="Weber T."/>
        </authorList>
    </citation>
    <scope>NUCLEOTIDE SEQUENCE</scope>
    <source>
        <strain evidence="2">NBC_00303</strain>
    </source>
</reference>
<protein>
    <recommendedName>
        <fullName evidence="5">DUF4034 domain-containing protein</fullName>
    </recommendedName>
</protein>
<evidence type="ECO:0000313" key="2">
    <source>
        <dbReference type="EMBL" id="WUN77039.1"/>
    </source>
</evidence>
<name>A0ABZ1Q381_9ACTN</name>
<proteinExistence type="predicted"/>